<sequence length="154" mass="16430">MLSGARLGIFALFSVFLASNLQPVHAKSDHMTPPLLLQCPANAPDPAALCAALSAALEIVLQDAKSARHIRQSQISPTDSSQTAGADTLRLVLSDIRRDRISGHLTWQSGDGSLRTGPEVALDVMDTALSAKMYPRFARGLLQASPEIIKDLSD</sequence>
<organism evidence="2 3">
    <name type="scientific">Tritonibacter mobilis F1926</name>
    <dbReference type="NCBI Taxonomy" id="1265309"/>
    <lineage>
        <taxon>Bacteria</taxon>
        <taxon>Pseudomonadati</taxon>
        <taxon>Pseudomonadota</taxon>
        <taxon>Alphaproteobacteria</taxon>
        <taxon>Rhodobacterales</taxon>
        <taxon>Paracoccaceae</taxon>
        <taxon>Tritonibacter</taxon>
    </lineage>
</organism>
<keyword evidence="2" id="KW-0614">Plasmid</keyword>
<accession>A0A1B1AAL7</accession>
<evidence type="ECO:0000256" key="1">
    <source>
        <dbReference type="SAM" id="SignalP"/>
    </source>
</evidence>
<protein>
    <submittedName>
        <fullName evidence="2">Uncharacterized protein</fullName>
    </submittedName>
</protein>
<name>A0A1B1AAL7_9RHOB</name>
<dbReference type="Proteomes" id="UP000013243">
    <property type="component" value="Plasmid unnamed4"/>
</dbReference>
<dbReference type="AlphaFoldDB" id="A0A1B1AAL7"/>
<geneLocation type="plasmid" evidence="2 3">
    <name>unnamed4</name>
</geneLocation>
<dbReference type="KEGG" id="rmb:K529_022895"/>
<gene>
    <name evidence="2" type="ORF">K529_022895</name>
</gene>
<keyword evidence="1" id="KW-0732">Signal</keyword>
<feature type="chain" id="PRO_5008518576" evidence="1">
    <location>
        <begin position="27"/>
        <end position="154"/>
    </location>
</feature>
<dbReference type="EMBL" id="CP015234">
    <property type="protein sequence ID" value="ANP43604.1"/>
    <property type="molecule type" value="Genomic_DNA"/>
</dbReference>
<proteinExistence type="predicted"/>
<evidence type="ECO:0000313" key="2">
    <source>
        <dbReference type="EMBL" id="ANP43604.1"/>
    </source>
</evidence>
<reference evidence="2 3" key="1">
    <citation type="journal article" date="2016" name="ISME J.">
        <title>Global occurrence and heterogeneity of the Roseobacter-clade species Ruegeria mobilis.</title>
        <authorList>
            <person name="Sonnenschein E."/>
            <person name="Gram L."/>
        </authorList>
    </citation>
    <scope>NUCLEOTIDE SEQUENCE [LARGE SCALE GENOMIC DNA]</scope>
    <source>
        <strain evidence="2 3">F1926</strain>
        <plasmid evidence="2 3">unnamed4</plasmid>
    </source>
</reference>
<feature type="signal peptide" evidence="1">
    <location>
        <begin position="1"/>
        <end position="26"/>
    </location>
</feature>
<evidence type="ECO:0000313" key="3">
    <source>
        <dbReference type="Proteomes" id="UP000013243"/>
    </source>
</evidence>